<feature type="signal peptide" evidence="10">
    <location>
        <begin position="1"/>
        <end position="21"/>
    </location>
</feature>
<keyword evidence="5" id="KW-0288">FMN</keyword>
<feature type="chain" id="PRO_5038446506" description="Propionate 3-nitronate monooxygenase" evidence="10">
    <location>
        <begin position="22"/>
        <end position="344"/>
    </location>
</feature>
<reference evidence="11 12" key="2">
    <citation type="journal article" date="2016" name="J. Biotechnol.">
        <title>Complete genome sequence of Arthrobacter alpinus ERGS4:06, a yellow pigmented bacterium tolerant to cold and radiations isolated from Sikkim Himalaya.</title>
        <authorList>
            <person name="Kumar R."/>
            <person name="Singh D."/>
            <person name="Swarnkar M.K."/>
            <person name="Singh A.K."/>
            <person name="Kumar S."/>
        </authorList>
    </citation>
    <scope>NUCLEOTIDE SEQUENCE [LARGE SCALE GENOMIC DNA]</scope>
    <source>
        <strain evidence="11 12">ERGS4:06</strain>
    </source>
</reference>
<keyword evidence="6" id="KW-0560">Oxidoreductase</keyword>
<dbReference type="InterPro" id="IPR013785">
    <property type="entry name" value="Aldolase_TIM"/>
</dbReference>
<comment type="cofactor">
    <cofactor evidence="1">
        <name>FMN</name>
        <dbReference type="ChEBI" id="CHEBI:58210"/>
    </cofactor>
</comment>
<keyword evidence="11" id="KW-0223">Dioxygenase</keyword>
<evidence type="ECO:0000256" key="4">
    <source>
        <dbReference type="ARBA" id="ARBA00022630"/>
    </source>
</evidence>
<reference evidence="12" key="1">
    <citation type="submission" date="2015-11" db="EMBL/GenBank/DDBJ databases">
        <authorList>
            <person name="Kumar R."/>
            <person name="Singh D."/>
            <person name="Swarnkar M.K."/>
            <person name="Singh A.K."/>
            <person name="Kumar S."/>
        </authorList>
    </citation>
    <scope>NUCLEOTIDE SEQUENCE [LARGE SCALE GENOMIC DNA]</scope>
    <source>
        <strain evidence="12">ERGS4:06</strain>
    </source>
</reference>
<evidence type="ECO:0000256" key="9">
    <source>
        <dbReference type="ARBA" id="ARBA00049401"/>
    </source>
</evidence>
<evidence type="ECO:0000256" key="7">
    <source>
        <dbReference type="ARBA" id="ARBA00023033"/>
    </source>
</evidence>
<dbReference type="GO" id="GO:0009636">
    <property type="term" value="P:response to toxic substance"/>
    <property type="evidence" value="ECO:0007669"/>
    <property type="project" value="UniProtKB-KW"/>
</dbReference>
<evidence type="ECO:0000256" key="1">
    <source>
        <dbReference type="ARBA" id="ARBA00001917"/>
    </source>
</evidence>
<keyword evidence="7" id="KW-0503">Monooxygenase</keyword>
<evidence type="ECO:0000256" key="5">
    <source>
        <dbReference type="ARBA" id="ARBA00022643"/>
    </source>
</evidence>
<evidence type="ECO:0000256" key="8">
    <source>
        <dbReference type="ARBA" id="ARBA00031155"/>
    </source>
</evidence>
<organism evidence="11 12">
    <name type="scientific">Arthrobacter alpinus</name>
    <dbReference type="NCBI Taxonomy" id="656366"/>
    <lineage>
        <taxon>Bacteria</taxon>
        <taxon>Bacillati</taxon>
        <taxon>Actinomycetota</taxon>
        <taxon>Actinomycetes</taxon>
        <taxon>Micrococcales</taxon>
        <taxon>Micrococcaceae</taxon>
        <taxon>Arthrobacter</taxon>
    </lineage>
</organism>
<dbReference type="EMBL" id="CP013200">
    <property type="protein sequence ID" value="ALO66131.1"/>
    <property type="molecule type" value="Genomic_DNA"/>
</dbReference>
<proteinExistence type="inferred from homology"/>
<dbReference type="GO" id="GO:0018580">
    <property type="term" value="F:nitronate monooxygenase activity"/>
    <property type="evidence" value="ECO:0007669"/>
    <property type="project" value="InterPro"/>
</dbReference>
<dbReference type="AlphaFoldDB" id="A0A0S2LXC7"/>
<dbReference type="GO" id="GO:0051213">
    <property type="term" value="F:dioxygenase activity"/>
    <property type="evidence" value="ECO:0007669"/>
    <property type="project" value="UniProtKB-KW"/>
</dbReference>
<dbReference type="Pfam" id="PF03060">
    <property type="entry name" value="NMO"/>
    <property type="match status" value="1"/>
</dbReference>
<keyword evidence="3" id="KW-0216">Detoxification</keyword>
<dbReference type="PANTHER" id="PTHR42747:SF3">
    <property type="entry name" value="NITRONATE MONOOXYGENASE-RELATED"/>
    <property type="match status" value="1"/>
</dbReference>
<comment type="similarity">
    <text evidence="2">Belongs to the nitronate monooxygenase family. NMO class I subfamily.</text>
</comment>
<accession>A0A0S2LXC7</accession>
<dbReference type="RefSeq" id="WP_062286753.1">
    <property type="nucleotide sequence ID" value="NZ_CP013200.1"/>
</dbReference>
<gene>
    <name evidence="11" type="ORF">AS189_06020</name>
</gene>
<dbReference type="OrthoDB" id="9778912at2"/>
<keyword evidence="4" id="KW-0285">Flavoprotein</keyword>
<dbReference type="PANTHER" id="PTHR42747">
    <property type="entry name" value="NITRONATE MONOOXYGENASE-RELATED"/>
    <property type="match status" value="1"/>
</dbReference>
<sequence>MFMTPLIAAPMAGGTTTTALALAAQVAGAFAFAAGGYKTAEQLAAHMAPLRATGVDFGVNLFVPRSTPLAASAALELAAYRSELLATASRYGAEVPLTAPPQQDPRVQDFWDEKIALLLAEPVPVVSFTFGLAPAEVVAQLHRVGTRVVASVTSAPEAAAAAATGVDALVVQHASAGGHTAAFLPGGGSTSAHATLPQLLAEVRSAVRLPLVGAGGVSSPAQAKAALAAGAIAVALGTALIRTDESGARPLHKNALADPAYTHTAMTRAFTGKPARALVNDFLRDHTATAPDAYPEVHFLTAPLRAAAAAANDPRAVNLWAGTGWKDAQAGPAATIIAEFLHEL</sequence>
<keyword evidence="10" id="KW-0732">Signal</keyword>
<evidence type="ECO:0000256" key="3">
    <source>
        <dbReference type="ARBA" id="ARBA00022575"/>
    </source>
</evidence>
<name>A0A0S2LXC7_9MICC</name>
<dbReference type="Proteomes" id="UP000059574">
    <property type="component" value="Chromosome"/>
</dbReference>
<dbReference type="InterPro" id="IPR004136">
    <property type="entry name" value="NMO"/>
</dbReference>
<dbReference type="Gene3D" id="3.20.20.70">
    <property type="entry name" value="Aldolase class I"/>
    <property type="match status" value="1"/>
</dbReference>
<evidence type="ECO:0000313" key="11">
    <source>
        <dbReference type="EMBL" id="ALO66131.1"/>
    </source>
</evidence>
<evidence type="ECO:0000313" key="12">
    <source>
        <dbReference type="Proteomes" id="UP000059574"/>
    </source>
</evidence>
<evidence type="ECO:0000256" key="2">
    <source>
        <dbReference type="ARBA" id="ARBA00009881"/>
    </source>
</evidence>
<dbReference type="CDD" id="cd04730">
    <property type="entry name" value="NPD_like"/>
    <property type="match status" value="1"/>
</dbReference>
<dbReference type="SUPFAM" id="SSF51412">
    <property type="entry name" value="Inosine monophosphate dehydrogenase (IMPDH)"/>
    <property type="match status" value="1"/>
</dbReference>
<evidence type="ECO:0000256" key="6">
    <source>
        <dbReference type="ARBA" id="ARBA00023002"/>
    </source>
</evidence>
<evidence type="ECO:0000256" key="10">
    <source>
        <dbReference type="SAM" id="SignalP"/>
    </source>
</evidence>
<comment type="catalytic activity">
    <reaction evidence="9">
        <text>3 propionate 3-nitronate + 3 O2 + H2O = 3 3-oxopropanoate + 2 nitrate + nitrite + H2O2 + 3 H(+)</text>
        <dbReference type="Rhea" id="RHEA:57332"/>
        <dbReference type="ChEBI" id="CHEBI:15377"/>
        <dbReference type="ChEBI" id="CHEBI:15378"/>
        <dbReference type="ChEBI" id="CHEBI:15379"/>
        <dbReference type="ChEBI" id="CHEBI:16240"/>
        <dbReference type="ChEBI" id="CHEBI:16301"/>
        <dbReference type="ChEBI" id="CHEBI:17632"/>
        <dbReference type="ChEBI" id="CHEBI:33190"/>
        <dbReference type="ChEBI" id="CHEBI:136067"/>
    </reaction>
</comment>
<protein>
    <recommendedName>
        <fullName evidence="8">Propionate 3-nitronate monooxygenase</fullName>
    </recommendedName>
</protein>